<evidence type="ECO:0000313" key="5">
    <source>
        <dbReference type="Proteomes" id="UP000317593"/>
    </source>
</evidence>
<dbReference type="SUPFAM" id="SSF82171">
    <property type="entry name" value="DPP6 N-terminal domain-like"/>
    <property type="match status" value="2"/>
</dbReference>
<accession>A0A521BU53</accession>
<comment type="similarity">
    <text evidence="1">Belongs to the TolB family.</text>
</comment>
<dbReference type="GO" id="GO:0016810">
    <property type="term" value="F:hydrolase activity, acting on carbon-nitrogen (but not peptide) bonds"/>
    <property type="evidence" value="ECO:0007669"/>
    <property type="project" value="InterPro"/>
</dbReference>
<dbReference type="InterPro" id="IPR011659">
    <property type="entry name" value="WD40"/>
</dbReference>
<dbReference type="SUPFAM" id="SSF51338">
    <property type="entry name" value="Composite domain of metallo-dependent hydrolases"/>
    <property type="match status" value="1"/>
</dbReference>
<gene>
    <name evidence="4" type="ORF">SAMN06265218_10430</name>
</gene>
<dbReference type="AlphaFoldDB" id="A0A521BU53"/>
<feature type="domain" description="Amidohydrolase-related" evidence="3">
    <location>
        <begin position="946"/>
        <end position="1042"/>
    </location>
</feature>
<dbReference type="PANTHER" id="PTHR36842">
    <property type="entry name" value="PROTEIN TOLB HOMOLOG"/>
    <property type="match status" value="1"/>
</dbReference>
<dbReference type="RefSeq" id="WP_142713555.1">
    <property type="nucleotide sequence ID" value="NZ_FXTH01000004.1"/>
</dbReference>
<dbReference type="Pfam" id="PF01979">
    <property type="entry name" value="Amidohydro_1"/>
    <property type="match status" value="1"/>
</dbReference>
<dbReference type="Gene3D" id="2.30.40.10">
    <property type="entry name" value="Urease, subunit C, domain 1"/>
    <property type="match status" value="2"/>
</dbReference>
<dbReference type="SUPFAM" id="SSF51556">
    <property type="entry name" value="Metallo-dependent hydrolases"/>
    <property type="match status" value="1"/>
</dbReference>
<dbReference type="InterPro" id="IPR032466">
    <property type="entry name" value="Metal_Hydrolase"/>
</dbReference>
<dbReference type="InterPro" id="IPR006680">
    <property type="entry name" value="Amidohydro-rel"/>
</dbReference>
<reference evidence="4 5" key="1">
    <citation type="submission" date="2017-05" db="EMBL/GenBank/DDBJ databases">
        <authorList>
            <person name="Varghese N."/>
            <person name="Submissions S."/>
        </authorList>
    </citation>
    <scope>NUCLEOTIDE SEQUENCE [LARGE SCALE GENOMIC DNA]</scope>
    <source>
        <strain evidence="4 5">DSM 21194</strain>
    </source>
</reference>
<dbReference type="Pfam" id="PF07676">
    <property type="entry name" value="PD40"/>
    <property type="match status" value="5"/>
</dbReference>
<feature type="chain" id="PRO_5022094460" evidence="2">
    <location>
        <begin position="20"/>
        <end position="1097"/>
    </location>
</feature>
<evidence type="ECO:0000259" key="3">
    <source>
        <dbReference type="Pfam" id="PF01979"/>
    </source>
</evidence>
<sequence>MKKLCSLLLITLLSITVQAQDQNDRDKEWDVNNPGGPHKEINFSTTEGTWMNLDVSPDGSQIVFDLLGDIYIMPAAGGEARVLRENLAYEVQPRFSPDGRRISFTSDAGGGDNIWVMNADGTGAHQVTDEEFRLLNNAVWAPSGDYLIARKHYTSTRSLGAGELWMYHRSGGSGIQLVEKANKQQDLGQPYVSPDGRYIYYSQSVYPGGYFQYNKDPNSQIYVINRYDRETGEIKRITGGPGGAISPTLSPDGTKMAFIRRVRTKSVLYIRDLESGIERPVYDELSKDQQEAWAIFGPYTNLDWTPDSRHLVFWSEGKIHKLNVVSRETEVIPFEAEIQQKIYKALRFRQNPAPDTFTARAIRHAVTAPGGDYMVFNAAGYLWKKELPGGEAERLTEEQNFEFEPAFSPDGSTLVYVSWSDTELGAIKTLDMERPGAAPQTITTRKGIYRNPSYSPDGSTIVYRRGDGNNQMGFAYTTRSGIYTMPASGGEGERLIDHGTKPLFSADGSRIFYLGGSYLDNSYESVDRSGNDKRVHFTSKYGNNFVPSPDNKWVAFNHLFKVYIAPMPRAGTGIDLSASTKAIPVAQVAEDAGINLHWSDDGRNLHWTLGQEYFSVELQEAFDFLAGEADKELPLDAKNGLDIGLELTHDKPEGTIALTNGRIITVDGERVIENGTVVVRENRIEAVGPADEVDVPAGARVIDVEGKTVMPGIVDVHAHIGNFREGLSPQQQWEYFANLAYGVTTAHDPSSNTEMVFSHSEAVKAGHMVGPRIFSTGRILYGAEGEIKAVINDYEDARSAIERTKAFGAFSVKSYNQPRRNQRQQVIKAARELEVMVMPEGGSTFTHNVSMIMDGHTGIEHNIPIFPVYKDVKELWSNSGTGYTPTLVVNYGSVSGEYYWYQNTKVWEKERLLTFTPRSIVDSRSRHRKMIPQEEYENGHILSAATAKNLLREGVNVNLGAHGQLQGLGAHWELWMMHQGGMTELEALKVATINGARYLGMDHALGSIEEGKLADLIVIDGNPLEDIRVTEQVTHTMINGRLYDSATMNQVAPVQQERQPFWWEEEGYPAQFEWHAQTDGHSLIQCSCGYQPAYLAE</sequence>
<dbReference type="InterPro" id="IPR011042">
    <property type="entry name" value="6-blade_b-propeller_TolB-like"/>
</dbReference>
<dbReference type="PANTHER" id="PTHR36842:SF1">
    <property type="entry name" value="PROTEIN TOLB"/>
    <property type="match status" value="1"/>
</dbReference>
<keyword evidence="5" id="KW-1185">Reference proteome</keyword>
<feature type="signal peptide" evidence="2">
    <location>
        <begin position="1"/>
        <end position="19"/>
    </location>
</feature>
<evidence type="ECO:0000256" key="2">
    <source>
        <dbReference type="SAM" id="SignalP"/>
    </source>
</evidence>
<dbReference type="EMBL" id="FXTH01000004">
    <property type="protein sequence ID" value="SMO50683.1"/>
    <property type="molecule type" value="Genomic_DNA"/>
</dbReference>
<evidence type="ECO:0000313" key="4">
    <source>
        <dbReference type="EMBL" id="SMO50683.1"/>
    </source>
</evidence>
<proteinExistence type="inferred from homology"/>
<name>A0A521BU53_9BACT</name>
<dbReference type="Gene3D" id="2.120.10.30">
    <property type="entry name" value="TolB, C-terminal domain"/>
    <property type="match status" value="4"/>
</dbReference>
<dbReference type="OrthoDB" id="9815657at2"/>
<organism evidence="4 5">
    <name type="scientific">Fodinibius sediminis</name>
    <dbReference type="NCBI Taxonomy" id="1214077"/>
    <lineage>
        <taxon>Bacteria</taxon>
        <taxon>Pseudomonadati</taxon>
        <taxon>Balneolota</taxon>
        <taxon>Balneolia</taxon>
        <taxon>Balneolales</taxon>
        <taxon>Balneolaceae</taxon>
        <taxon>Fodinibius</taxon>
    </lineage>
</organism>
<evidence type="ECO:0000256" key="1">
    <source>
        <dbReference type="ARBA" id="ARBA00009820"/>
    </source>
</evidence>
<dbReference type="Proteomes" id="UP000317593">
    <property type="component" value="Unassembled WGS sequence"/>
</dbReference>
<keyword evidence="2" id="KW-0732">Signal</keyword>
<dbReference type="InterPro" id="IPR011059">
    <property type="entry name" value="Metal-dep_hydrolase_composite"/>
</dbReference>
<dbReference type="Gene3D" id="3.20.20.140">
    <property type="entry name" value="Metal-dependent hydrolases"/>
    <property type="match status" value="1"/>
</dbReference>
<protein>
    <submittedName>
        <fullName evidence="4">Imidazolonepropionase</fullName>
    </submittedName>
</protein>